<reference evidence="1 2" key="1">
    <citation type="journal article" date="2017" name="Sci. Rep.">
        <title>Characterization and diversity of phages infecting Aeromonas salmonicida subsp. salmonicida.</title>
        <authorList>
            <person name="Vincent A.T."/>
            <person name="Paquet V.E."/>
            <person name="Bernatchez A."/>
            <person name="Tremblay D.M."/>
            <person name="Moineau S."/>
            <person name="Charette S.J."/>
        </authorList>
    </citation>
    <scope>NUCLEOTIDE SEQUENCE [LARGE SCALE GENOMIC DNA]</scope>
</reference>
<sequence>MIFIKANTWKKLKIGDIFDGVDNQNLPIVDICHLFGKILLSNGIELKFVSMHSYEYTIGNRHVNSMQWQYAFIDGALYDFGERKQLQNGDAVTITRHEEDQEFRREYIVKNLLKSDSFVVDMCGQEDVILTVGYGNNLISLYNDNIPECTCYNLEVGFNGLVSRIRGERSSGGVI</sequence>
<protein>
    <submittedName>
        <fullName evidence="1">Uncharacterized protein</fullName>
    </submittedName>
</protein>
<proteinExistence type="predicted"/>
<accession>A0A219YC84</accession>
<evidence type="ECO:0000313" key="1">
    <source>
        <dbReference type="EMBL" id="APU01599.1"/>
    </source>
</evidence>
<organism evidence="1 2">
    <name type="scientific">Aeromonas phage 65.2</name>
    <dbReference type="NCBI Taxonomy" id="1932896"/>
    <lineage>
        <taxon>Viruses</taxon>
        <taxon>Duplodnaviria</taxon>
        <taxon>Heunggongvirae</taxon>
        <taxon>Uroviricota</taxon>
        <taxon>Caudoviricetes</taxon>
        <taxon>Pantevenvirales</taxon>
        <taxon>Straboviridae</taxon>
        <taxon>Emmerichvirinae</taxon>
        <taxon>Ishigurovirus</taxon>
        <taxon>Ishigurovirus osborne</taxon>
    </lineage>
</organism>
<evidence type="ECO:0000313" key="2">
    <source>
        <dbReference type="Proteomes" id="UP000225215"/>
    </source>
</evidence>
<dbReference type="EMBL" id="KY290955">
    <property type="protein sequence ID" value="APU01599.1"/>
    <property type="molecule type" value="Genomic_DNA"/>
</dbReference>
<dbReference type="Proteomes" id="UP000225215">
    <property type="component" value="Segment"/>
</dbReference>
<name>A0A219YC84_9CAUD</name>